<keyword evidence="2" id="KW-1185">Reference proteome</keyword>
<name>A0A0L6VDA0_9BASI</name>
<comment type="caution">
    <text evidence="1">The sequence shown here is derived from an EMBL/GenBank/DDBJ whole genome shotgun (WGS) entry which is preliminary data.</text>
</comment>
<protein>
    <submittedName>
        <fullName evidence="1">Retrotransposon protein, putative, Ty1-copia subclass</fullName>
    </submittedName>
</protein>
<organism evidence="1 2">
    <name type="scientific">Puccinia sorghi</name>
    <dbReference type="NCBI Taxonomy" id="27349"/>
    <lineage>
        <taxon>Eukaryota</taxon>
        <taxon>Fungi</taxon>
        <taxon>Dikarya</taxon>
        <taxon>Basidiomycota</taxon>
        <taxon>Pucciniomycotina</taxon>
        <taxon>Pucciniomycetes</taxon>
        <taxon>Pucciniales</taxon>
        <taxon>Pucciniaceae</taxon>
        <taxon>Puccinia</taxon>
    </lineage>
</organism>
<dbReference type="Proteomes" id="UP000037035">
    <property type="component" value="Unassembled WGS sequence"/>
</dbReference>
<dbReference type="AlphaFoldDB" id="A0A0L6VDA0"/>
<evidence type="ECO:0000313" key="1">
    <source>
        <dbReference type="EMBL" id="KNZ58704.1"/>
    </source>
</evidence>
<evidence type="ECO:0000313" key="2">
    <source>
        <dbReference type="Proteomes" id="UP000037035"/>
    </source>
</evidence>
<dbReference type="EMBL" id="LAVV01006699">
    <property type="protein sequence ID" value="KNZ58704.1"/>
    <property type="molecule type" value="Genomic_DNA"/>
</dbReference>
<proteinExistence type="predicted"/>
<dbReference type="VEuPathDB" id="FungiDB:VP01_1876g2"/>
<reference evidence="1 2" key="1">
    <citation type="submission" date="2015-08" db="EMBL/GenBank/DDBJ databases">
        <title>Next Generation Sequencing and Analysis of the Genome of Puccinia sorghi L Schw, the Causal Agent of Maize Common Rust.</title>
        <authorList>
            <person name="Rochi L."/>
            <person name="Burguener G."/>
            <person name="Darino M."/>
            <person name="Turjanski A."/>
            <person name="Kreff E."/>
            <person name="Dieguez M.J."/>
            <person name="Sacco F."/>
        </authorList>
    </citation>
    <scope>NUCLEOTIDE SEQUENCE [LARGE SCALE GENOMIC DNA]</scope>
    <source>
        <strain evidence="1 2">RO10H11247</strain>
    </source>
</reference>
<sequence length="180" mass="20961">MAVNMYWLLWKITQDTIEIKEKTAQSLVPLTFWDEDAQYASILINHLPSKALQWNSPMNLLEDNRSLIEPRRDLTCTIPFGLKVQVYQGSDTVPVSEKRTYSFLGYEPFSDSALFLDNQSQRIFMSRSYLFSESNFQYNKPDTTKFWILKCCKSFICTLHRARGSVGVEICSMQTDTQRL</sequence>
<gene>
    <name evidence="1" type="ORF">VP01_1876g2</name>
</gene>
<dbReference type="OrthoDB" id="1750639at2759"/>
<accession>A0A0L6VDA0</accession>